<dbReference type="Gene3D" id="3.90.1150.200">
    <property type="match status" value="1"/>
</dbReference>
<protein>
    <submittedName>
        <fullName evidence="2">Iron chaperone</fullName>
    </submittedName>
</protein>
<comment type="caution">
    <text evidence="2">The sequence shown here is derived from an EMBL/GenBank/DDBJ whole genome shotgun (WGS) entry which is preliminary data.</text>
</comment>
<dbReference type="Proteomes" id="UP000670947">
    <property type="component" value="Unassembled WGS sequence"/>
</dbReference>
<organism evidence="2 3">
    <name type="scientific">Paenibacillus artemisiicola</name>
    <dbReference type="NCBI Taxonomy" id="1172618"/>
    <lineage>
        <taxon>Bacteria</taxon>
        <taxon>Bacillati</taxon>
        <taxon>Bacillota</taxon>
        <taxon>Bacilli</taxon>
        <taxon>Bacillales</taxon>
        <taxon>Paenibacillaceae</taxon>
        <taxon>Paenibacillus</taxon>
    </lineage>
</organism>
<gene>
    <name evidence="2" type="ORF">I8J29_30070</name>
</gene>
<evidence type="ECO:0000313" key="3">
    <source>
        <dbReference type="Proteomes" id="UP000670947"/>
    </source>
</evidence>
<sequence>MEAFQEYLAGIQHPQHQARTREVLDFAAATFPHLAPLIKWNQPMFADHGTFIIGFSTAKTHLAIAPENAAMTAFADDIAQAGYETTKGLIRIRWDQPVDYALLANIMAFNIRDKEDCTTFWRK</sequence>
<dbReference type="Pfam" id="PF08818">
    <property type="entry name" value="DUF1801"/>
    <property type="match status" value="1"/>
</dbReference>
<evidence type="ECO:0000313" key="2">
    <source>
        <dbReference type="EMBL" id="MBO7748441.1"/>
    </source>
</evidence>
<dbReference type="SUPFAM" id="SSF159888">
    <property type="entry name" value="YdhG-like"/>
    <property type="match status" value="1"/>
</dbReference>
<reference evidence="2 3" key="1">
    <citation type="submission" date="2021-03" db="EMBL/GenBank/DDBJ databases">
        <title>Paenibacillus artemisicola MWE-103 whole genome sequence.</title>
        <authorList>
            <person name="Ham Y.J."/>
        </authorList>
    </citation>
    <scope>NUCLEOTIDE SEQUENCE [LARGE SCALE GENOMIC DNA]</scope>
    <source>
        <strain evidence="2 3">MWE-103</strain>
    </source>
</reference>
<dbReference type="InterPro" id="IPR014922">
    <property type="entry name" value="YdhG-like"/>
</dbReference>
<dbReference type="RefSeq" id="WP_208850999.1">
    <property type="nucleotide sequence ID" value="NZ_JAGGDJ010000057.1"/>
</dbReference>
<keyword evidence="3" id="KW-1185">Reference proteome</keyword>
<proteinExistence type="predicted"/>
<name>A0ABS3WJD2_9BACL</name>
<dbReference type="EMBL" id="JAGGDJ010000057">
    <property type="protein sequence ID" value="MBO7748441.1"/>
    <property type="molecule type" value="Genomic_DNA"/>
</dbReference>
<accession>A0ABS3WJD2</accession>
<feature type="domain" description="YdhG-like" evidence="1">
    <location>
        <begin position="16"/>
        <end position="111"/>
    </location>
</feature>
<evidence type="ECO:0000259" key="1">
    <source>
        <dbReference type="Pfam" id="PF08818"/>
    </source>
</evidence>